<proteinExistence type="predicted"/>
<keyword evidence="2" id="KW-0812">Transmembrane</keyword>
<feature type="transmembrane region" description="Helical" evidence="2">
    <location>
        <begin position="107"/>
        <end position="132"/>
    </location>
</feature>
<organism evidence="3 4">
    <name type="scientific">Lasiosphaeria hispida</name>
    <dbReference type="NCBI Taxonomy" id="260671"/>
    <lineage>
        <taxon>Eukaryota</taxon>
        <taxon>Fungi</taxon>
        <taxon>Dikarya</taxon>
        <taxon>Ascomycota</taxon>
        <taxon>Pezizomycotina</taxon>
        <taxon>Sordariomycetes</taxon>
        <taxon>Sordariomycetidae</taxon>
        <taxon>Sordariales</taxon>
        <taxon>Lasiosphaeriaceae</taxon>
        <taxon>Lasiosphaeria</taxon>
    </lineage>
</organism>
<reference evidence="3" key="2">
    <citation type="submission" date="2023-06" db="EMBL/GenBank/DDBJ databases">
        <authorList>
            <consortium name="Lawrence Berkeley National Laboratory"/>
            <person name="Haridas S."/>
            <person name="Hensen N."/>
            <person name="Bonometti L."/>
            <person name="Westerberg I."/>
            <person name="Brannstrom I.O."/>
            <person name="Guillou S."/>
            <person name="Cros-Aarteil S."/>
            <person name="Calhoun S."/>
            <person name="Kuo A."/>
            <person name="Mondo S."/>
            <person name="Pangilinan J."/>
            <person name="Riley R."/>
            <person name="Labutti K."/>
            <person name="Andreopoulos B."/>
            <person name="Lipzen A."/>
            <person name="Chen C."/>
            <person name="Yanf M."/>
            <person name="Daum C."/>
            <person name="Ng V."/>
            <person name="Clum A."/>
            <person name="Steindorff A."/>
            <person name="Ohm R."/>
            <person name="Martin F."/>
            <person name="Silar P."/>
            <person name="Natvig D."/>
            <person name="Lalanne C."/>
            <person name="Gautier V."/>
            <person name="Ament-Velasquez S.L."/>
            <person name="Kruys A."/>
            <person name="Hutchinson M.I."/>
            <person name="Powell A.J."/>
            <person name="Barry K."/>
            <person name="Miller A.N."/>
            <person name="Grigoriev I.V."/>
            <person name="Debuchy R."/>
            <person name="Gladieux P."/>
            <person name="Thoren M.H."/>
            <person name="Johannesson H."/>
        </authorList>
    </citation>
    <scope>NUCLEOTIDE SEQUENCE</scope>
    <source>
        <strain evidence="3">CBS 955.72</strain>
    </source>
</reference>
<feature type="region of interest" description="Disordered" evidence="1">
    <location>
        <begin position="1"/>
        <end position="21"/>
    </location>
</feature>
<comment type="caution">
    <text evidence="3">The sequence shown here is derived from an EMBL/GenBank/DDBJ whole genome shotgun (WGS) entry which is preliminary data.</text>
</comment>
<keyword evidence="2" id="KW-1133">Transmembrane helix</keyword>
<dbReference type="Gene3D" id="2.120.10.70">
    <property type="entry name" value="Fucose-specific lectin"/>
    <property type="match status" value="1"/>
</dbReference>
<feature type="region of interest" description="Disordered" evidence="1">
    <location>
        <begin position="132"/>
        <end position="159"/>
    </location>
</feature>
<evidence type="ECO:0000313" key="4">
    <source>
        <dbReference type="Proteomes" id="UP001275084"/>
    </source>
</evidence>
<keyword evidence="4" id="KW-1185">Reference proteome</keyword>
<dbReference type="Proteomes" id="UP001275084">
    <property type="component" value="Unassembled WGS sequence"/>
</dbReference>
<keyword evidence="2" id="KW-0472">Membrane</keyword>
<accession>A0AAJ0HNY7</accession>
<dbReference type="AlphaFoldDB" id="A0AAJ0HNY7"/>
<gene>
    <name evidence="3" type="ORF">B0T25DRAFT_541205</name>
</gene>
<reference evidence="3" key="1">
    <citation type="journal article" date="2023" name="Mol. Phylogenet. Evol.">
        <title>Genome-scale phylogeny and comparative genomics of the fungal order Sordariales.</title>
        <authorList>
            <person name="Hensen N."/>
            <person name="Bonometti L."/>
            <person name="Westerberg I."/>
            <person name="Brannstrom I.O."/>
            <person name="Guillou S."/>
            <person name="Cros-Aarteil S."/>
            <person name="Calhoun S."/>
            <person name="Haridas S."/>
            <person name="Kuo A."/>
            <person name="Mondo S."/>
            <person name="Pangilinan J."/>
            <person name="Riley R."/>
            <person name="LaButti K."/>
            <person name="Andreopoulos B."/>
            <person name="Lipzen A."/>
            <person name="Chen C."/>
            <person name="Yan M."/>
            <person name="Daum C."/>
            <person name="Ng V."/>
            <person name="Clum A."/>
            <person name="Steindorff A."/>
            <person name="Ohm R.A."/>
            <person name="Martin F."/>
            <person name="Silar P."/>
            <person name="Natvig D.O."/>
            <person name="Lalanne C."/>
            <person name="Gautier V."/>
            <person name="Ament-Velasquez S.L."/>
            <person name="Kruys A."/>
            <person name="Hutchinson M.I."/>
            <person name="Powell A.J."/>
            <person name="Barry K."/>
            <person name="Miller A.N."/>
            <person name="Grigoriev I.V."/>
            <person name="Debuchy R."/>
            <person name="Gladieux P."/>
            <person name="Hiltunen Thoren M."/>
            <person name="Johannesson H."/>
        </authorList>
    </citation>
    <scope>NUCLEOTIDE SEQUENCE</scope>
    <source>
        <strain evidence="3">CBS 955.72</strain>
    </source>
</reference>
<evidence type="ECO:0000256" key="2">
    <source>
        <dbReference type="SAM" id="Phobius"/>
    </source>
</evidence>
<evidence type="ECO:0008006" key="5">
    <source>
        <dbReference type="Google" id="ProtNLM"/>
    </source>
</evidence>
<dbReference type="EMBL" id="JAUIQD010000003">
    <property type="protein sequence ID" value="KAK3358233.1"/>
    <property type="molecule type" value="Genomic_DNA"/>
</dbReference>
<evidence type="ECO:0000256" key="1">
    <source>
        <dbReference type="SAM" id="MobiDB-lite"/>
    </source>
</evidence>
<feature type="compositionally biased region" description="Low complexity" evidence="1">
    <location>
        <begin position="142"/>
        <end position="156"/>
    </location>
</feature>
<sequence length="522" mass="57121">MAAHRDSAHAPYSNLEVVQSPDSDLNHGHGVEIYPAQHAEKKAQMIESDPTAAPFARPSSREEKIFNPYSSAPEVVIEEQRPHATSERQDAYLPPPPRTICGIRPRIFWIIVGISAVIIIAAAVGGGVGASLSNRAKQDPASSTNPPDSSSPTNSTRPVNRDVSISALRWADAADVSQYRLFFHQSTNTTPAPILESAWSSDSRKWTVLPVTDANVDSVKVGTPMAASAGIPHTNTSFEVVKNVYFLQTVGTLMERQSPYKERARVWGYDNFSGLYTASLASSIFSYWYQNFDTHFQVLANFFQELGANSLSVARYVENGTTGEPWEITRQSIAIQDGSSIAAAPVGSRRDLRLYLGGSDGTMKQYPYNVEKNTLGNAANTAFELPPHTPLCVSTEDNRNWFTEETLPECARTNTGAFITHLILFASPDRQSLTLVSWNCSSGFLVQQDRISKLLKPDRTYLGLTTTSASNLTFVDQRVYVLFDGGTGPQVEEWQIPTSGGAVKTGQNGPWKLLGNVPIELS</sequence>
<dbReference type="SUPFAM" id="SSF89372">
    <property type="entry name" value="Fucose-specific lectin"/>
    <property type="match status" value="1"/>
</dbReference>
<protein>
    <recommendedName>
        <fullName evidence="5">Fucose-specific lectin</fullName>
    </recommendedName>
</protein>
<name>A0AAJ0HNY7_9PEZI</name>
<evidence type="ECO:0000313" key="3">
    <source>
        <dbReference type="EMBL" id="KAK3358233.1"/>
    </source>
</evidence>